<dbReference type="GO" id="GO:0016020">
    <property type="term" value="C:membrane"/>
    <property type="evidence" value="ECO:0007669"/>
    <property type="project" value="UniProtKB-SubCell"/>
</dbReference>
<dbReference type="PANTHER" id="PTHR43791">
    <property type="entry name" value="PERMEASE-RELATED"/>
    <property type="match status" value="1"/>
</dbReference>
<dbReference type="EMBL" id="ML978127">
    <property type="protein sequence ID" value="KAF2097710.1"/>
    <property type="molecule type" value="Genomic_DNA"/>
</dbReference>
<gene>
    <name evidence="9" type="ORF">NA57DRAFT_76520</name>
</gene>
<dbReference type="InterPro" id="IPR020846">
    <property type="entry name" value="MFS_dom"/>
</dbReference>
<feature type="transmembrane region" description="Helical" evidence="7">
    <location>
        <begin position="69"/>
        <end position="90"/>
    </location>
</feature>
<keyword evidence="2" id="KW-0813">Transport</keyword>
<keyword evidence="4 7" id="KW-1133">Transmembrane helix</keyword>
<dbReference type="InterPro" id="IPR011701">
    <property type="entry name" value="MFS"/>
</dbReference>
<feature type="transmembrane region" description="Helical" evidence="7">
    <location>
        <begin position="444"/>
        <end position="466"/>
    </location>
</feature>
<dbReference type="Proteomes" id="UP000799772">
    <property type="component" value="Unassembled WGS sequence"/>
</dbReference>
<dbReference type="GO" id="GO:0022857">
    <property type="term" value="F:transmembrane transporter activity"/>
    <property type="evidence" value="ECO:0007669"/>
    <property type="project" value="InterPro"/>
</dbReference>
<comment type="subcellular location">
    <subcellularLocation>
        <location evidence="1">Membrane</location>
        <topology evidence="1">Multi-pass membrane protein</topology>
    </subcellularLocation>
</comment>
<evidence type="ECO:0000256" key="1">
    <source>
        <dbReference type="ARBA" id="ARBA00004141"/>
    </source>
</evidence>
<dbReference type="Gene3D" id="1.20.1250.20">
    <property type="entry name" value="MFS general substrate transporter like domains"/>
    <property type="match status" value="2"/>
</dbReference>
<reference evidence="9" key="1">
    <citation type="journal article" date="2020" name="Stud. Mycol.">
        <title>101 Dothideomycetes genomes: a test case for predicting lifestyles and emergence of pathogens.</title>
        <authorList>
            <person name="Haridas S."/>
            <person name="Albert R."/>
            <person name="Binder M."/>
            <person name="Bloem J."/>
            <person name="Labutti K."/>
            <person name="Salamov A."/>
            <person name="Andreopoulos B."/>
            <person name="Baker S."/>
            <person name="Barry K."/>
            <person name="Bills G."/>
            <person name="Bluhm B."/>
            <person name="Cannon C."/>
            <person name="Castanera R."/>
            <person name="Culley D."/>
            <person name="Daum C."/>
            <person name="Ezra D."/>
            <person name="Gonzalez J."/>
            <person name="Henrissat B."/>
            <person name="Kuo A."/>
            <person name="Liang C."/>
            <person name="Lipzen A."/>
            <person name="Lutzoni F."/>
            <person name="Magnuson J."/>
            <person name="Mondo S."/>
            <person name="Nolan M."/>
            <person name="Ohm R."/>
            <person name="Pangilinan J."/>
            <person name="Park H.-J."/>
            <person name="Ramirez L."/>
            <person name="Alfaro M."/>
            <person name="Sun H."/>
            <person name="Tritt A."/>
            <person name="Yoshinaga Y."/>
            <person name="Zwiers L.-H."/>
            <person name="Turgeon B."/>
            <person name="Goodwin S."/>
            <person name="Spatafora J."/>
            <person name="Crous P."/>
            <person name="Grigoriev I."/>
        </authorList>
    </citation>
    <scope>NUCLEOTIDE SEQUENCE</scope>
    <source>
        <strain evidence="9">CBS 133067</strain>
    </source>
</reference>
<keyword evidence="5 7" id="KW-0472">Membrane</keyword>
<proteinExistence type="predicted"/>
<organism evidence="9 10">
    <name type="scientific">Rhizodiscina lignyota</name>
    <dbReference type="NCBI Taxonomy" id="1504668"/>
    <lineage>
        <taxon>Eukaryota</taxon>
        <taxon>Fungi</taxon>
        <taxon>Dikarya</taxon>
        <taxon>Ascomycota</taxon>
        <taxon>Pezizomycotina</taxon>
        <taxon>Dothideomycetes</taxon>
        <taxon>Pleosporomycetidae</taxon>
        <taxon>Aulographales</taxon>
        <taxon>Rhizodiscinaceae</taxon>
        <taxon>Rhizodiscina</taxon>
    </lineage>
</organism>
<dbReference type="OrthoDB" id="6730379at2759"/>
<evidence type="ECO:0000256" key="6">
    <source>
        <dbReference type="SAM" id="MobiDB-lite"/>
    </source>
</evidence>
<feature type="domain" description="Major facilitator superfamily (MFS) profile" evidence="8">
    <location>
        <begin position="66"/>
        <end position="509"/>
    </location>
</feature>
<feature type="transmembrane region" description="Helical" evidence="7">
    <location>
        <begin position="387"/>
        <end position="405"/>
    </location>
</feature>
<protein>
    <submittedName>
        <fullName evidence="9">MFS general substrate transporter</fullName>
    </submittedName>
</protein>
<name>A0A9P4IED0_9PEZI</name>
<keyword evidence="10" id="KW-1185">Reference proteome</keyword>
<dbReference type="AlphaFoldDB" id="A0A9P4IED0"/>
<dbReference type="PROSITE" id="PS50850">
    <property type="entry name" value="MFS"/>
    <property type="match status" value="1"/>
</dbReference>
<dbReference type="Pfam" id="PF07690">
    <property type="entry name" value="MFS_1"/>
    <property type="match status" value="1"/>
</dbReference>
<evidence type="ECO:0000256" key="3">
    <source>
        <dbReference type="ARBA" id="ARBA00022692"/>
    </source>
</evidence>
<evidence type="ECO:0000313" key="9">
    <source>
        <dbReference type="EMBL" id="KAF2097710.1"/>
    </source>
</evidence>
<evidence type="ECO:0000256" key="4">
    <source>
        <dbReference type="ARBA" id="ARBA00022989"/>
    </source>
</evidence>
<evidence type="ECO:0000256" key="5">
    <source>
        <dbReference type="ARBA" id="ARBA00023136"/>
    </source>
</evidence>
<feature type="transmembrane region" description="Helical" evidence="7">
    <location>
        <begin position="192"/>
        <end position="212"/>
    </location>
</feature>
<feature type="transmembrane region" description="Helical" evidence="7">
    <location>
        <begin position="102"/>
        <end position="121"/>
    </location>
</feature>
<comment type="caution">
    <text evidence="9">The sequence shown here is derived from an EMBL/GenBank/DDBJ whole genome shotgun (WGS) entry which is preliminary data.</text>
</comment>
<feature type="transmembrane region" description="Helical" evidence="7">
    <location>
        <begin position="133"/>
        <end position="151"/>
    </location>
</feature>
<feature type="transmembrane region" description="Helical" evidence="7">
    <location>
        <begin position="328"/>
        <end position="350"/>
    </location>
</feature>
<dbReference type="InterPro" id="IPR036259">
    <property type="entry name" value="MFS_trans_sf"/>
</dbReference>
<feature type="transmembrane region" description="Helical" evidence="7">
    <location>
        <begin position="293"/>
        <end position="316"/>
    </location>
</feature>
<dbReference type="PANTHER" id="PTHR43791:SF70">
    <property type="entry name" value="MAJOR FACILITATOR SUPERFAMILY (MFS) PROFILE DOMAIN-CONTAINING PROTEIN"/>
    <property type="match status" value="1"/>
</dbReference>
<evidence type="ECO:0000313" key="10">
    <source>
        <dbReference type="Proteomes" id="UP000799772"/>
    </source>
</evidence>
<feature type="compositionally biased region" description="Basic and acidic residues" evidence="6">
    <location>
        <begin position="1"/>
        <end position="12"/>
    </location>
</feature>
<feature type="region of interest" description="Disordered" evidence="6">
    <location>
        <begin position="1"/>
        <end position="27"/>
    </location>
</feature>
<feature type="transmembrane region" description="Helical" evidence="7">
    <location>
        <begin position="157"/>
        <end position="180"/>
    </location>
</feature>
<evidence type="ECO:0000259" key="8">
    <source>
        <dbReference type="PROSITE" id="PS50850"/>
    </source>
</evidence>
<accession>A0A9P4IED0</accession>
<evidence type="ECO:0000256" key="2">
    <source>
        <dbReference type="ARBA" id="ARBA00022448"/>
    </source>
</evidence>
<evidence type="ECO:0000256" key="7">
    <source>
        <dbReference type="SAM" id="Phobius"/>
    </source>
</evidence>
<sequence>MSGEAKTTDAVHAETTNNIDPSEPPEKTLAQDQAALDLSATVLTTTAYEYSEKDATRVRWKIDTHLMPVLFFTGMMSAVDKIIISNAALYGLKADLHLTGSQYSWVGSIISFGILAAEWPGAYIVQRYRLSRVVATIVVMWGVMACLTAVAKDFSSLMALRFLLGLFEGPIFPACQVYVVMMYKADEQPLRIAIYLASLATLFIGPLSYGIGRSTGASIATWKLLYITVGGVTFLWGIALFFLLPDNPATWRILSDRERYIAIDRVRVNRTGIENKKVKWYQVREAFLDPKSWVLLCGQVLICTFLGGLTTFAALIVNNLGFSPLQTVLLGMPTGVIQTASSIIVSYVGTIWPNTRCIFISATCLIPLVGTALIWKLPEDAKFARLGVYYVIYLFWGAYTLSASLPAVNTSGHSKKVTLYAMTFVAYTTGLIIGPQYFSKSFNNGYVALMSSAAIASLLFLCYALICVWENRRKDKAVAAGKFDNMNHGVDEDLLDLSETEKRDFRYQF</sequence>
<feature type="transmembrane region" description="Helical" evidence="7">
    <location>
        <begin position="417"/>
        <end position="438"/>
    </location>
</feature>
<keyword evidence="3 7" id="KW-0812">Transmembrane</keyword>
<feature type="transmembrane region" description="Helical" evidence="7">
    <location>
        <begin position="224"/>
        <end position="244"/>
    </location>
</feature>
<dbReference type="SUPFAM" id="SSF103473">
    <property type="entry name" value="MFS general substrate transporter"/>
    <property type="match status" value="1"/>
</dbReference>
<feature type="transmembrane region" description="Helical" evidence="7">
    <location>
        <begin position="357"/>
        <end position="375"/>
    </location>
</feature>